<accession>A0ACC3N9A2</accession>
<organism evidence="1 2">
    <name type="scientific">Vermiconidia calcicola</name>
    <dbReference type="NCBI Taxonomy" id="1690605"/>
    <lineage>
        <taxon>Eukaryota</taxon>
        <taxon>Fungi</taxon>
        <taxon>Dikarya</taxon>
        <taxon>Ascomycota</taxon>
        <taxon>Pezizomycotina</taxon>
        <taxon>Dothideomycetes</taxon>
        <taxon>Dothideomycetidae</taxon>
        <taxon>Mycosphaerellales</taxon>
        <taxon>Extremaceae</taxon>
        <taxon>Vermiconidia</taxon>
    </lineage>
</organism>
<dbReference type="EMBL" id="JAUTXU010000074">
    <property type="protein sequence ID" value="KAK3711693.1"/>
    <property type="molecule type" value="Genomic_DNA"/>
</dbReference>
<evidence type="ECO:0000313" key="1">
    <source>
        <dbReference type="EMBL" id="KAK3711693.1"/>
    </source>
</evidence>
<name>A0ACC3N9A2_9PEZI</name>
<dbReference type="Proteomes" id="UP001281147">
    <property type="component" value="Unassembled WGS sequence"/>
</dbReference>
<keyword evidence="2" id="KW-1185">Reference proteome</keyword>
<proteinExistence type="predicted"/>
<comment type="caution">
    <text evidence="1">The sequence shown here is derived from an EMBL/GenBank/DDBJ whole genome shotgun (WGS) entry which is preliminary data.</text>
</comment>
<protein>
    <submittedName>
        <fullName evidence="1">Uncharacterized protein</fullName>
    </submittedName>
</protein>
<sequence>MHSLRALSTILFAGFAVQTAGLGFISKPGMQVKPYKRELLQDIVTWDEHSIFVHGERVLFYSGEFHPFRLPVPGLWLDVFQKIRALGYTGVSFYVDWALLEGKPGSFSAEGIFAFEPFFEAASKAGIYLLARPGPYINAEVSGGGFPGWLQRVPGIFRNPNPAFENATDLYAKSIGEIIARAQITNGGPVILFQPENEYYDCLDWVDPCPNPIYMQYVEDQFRDAGIVVPYIVNDNNEGNFAPGTKAATDIYGIDNYPLGFDCGSPYTWPANALATYLTETHLENSPTTPFSYIEFQGGSFDPWGGWGFQQCLELVGYQFERVFYKNNFASAVTIFSIYMTYGGTNWGNLGHPGGYTSYDYAAVIKENLMVDREKYSEAKLEANFVVASPAYLTSVPANLSNTSYTTTSRLSVTPLLDDESDTKFYVLRQSYGSKTILIVYGGEGEQHELAVSNGGEGTLSEGDGVQMGKRNGATVLNWSTSSSRRVVQLGCGLTIYILDRNSAYNYWVLKLPNENGLYAPSGQEASTVIVKAGYLMRNATISGDTLNLVGDFNATTDIEVVGGAPNNLATLNVNGQASEFTQDEYGVASTSVSFNPDISVPSLSSLDWKYIDSLPEIKPGYDDSLWRNADLTQSYNDKINITTPVSLLGADYGFLTGTLLFRGHFTANGNEEDIFLETQGGSAFGSSVWIGDTYVGSWAGYDAAANGNDTYTLPNLQSGSEYVITVVVDQQGMDENYVVGENEMKSPRGILRYRLSGHAASDVTWKITGNLHGEDYEDKTRGPLNEGGLYAERQGYHLPGAPIDSWSSSGGPTEGIDSAGIAFYGAELELDLPSGWDVPLSFTFVNSTSANAPGSSAYAYHVQLYVNGFQYGKYKNHIGPQTSFPVPQGIWDYHGTNYIAFALWSLEADGAKVEGLELTVNGTILSGYGDIPMAPMSNWEQRQGAY</sequence>
<reference evidence="1" key="1">
    <citation type="submission" date="2023-07" db="EMBL/GenBank/DDBJ databases">
        <title>Black Yeasts Isolated from many extreme environments.</title>
        <authorList>
            <person name="Coleine C."/>
            <person name="Stajich J.E."/>
            <person name="Selbmann L."/>
        </authorList>
    </citation>
    <scope>NUCLEOTIDE SEQUENCE</scope>
    <source>
        <strain evidence="1">CCFEE 5714</strain>
    </source>
</reference>
<evidence type="ECO:0000313" key="2">
    <source>
        <dbReference type="Proteomes" id="UP001281147"/>
    </source>
</evidence>
<gene>
    <name evidence="1" type="ORF">LTR37_009470</name>
</gene>